<reference evidence="1 2" key="1">
    <citation type="journal article" date="2016" name="Genome Announc.">
        <title>Draft Genome Sequence of the Thermotolerant Cyanobacterium Desertifilum sp. IPPAS B-1220.</title>
        <authorList>
            <person name="Mironov K.S."/>
            <person name="Sinetova M.A."/>
            <person name="Bolatkhan K."/>
            <person name="Zayadan B.K."/>
            <person name="Ustinova V.V."/>
            <person name="Kupriyanova E.V."/>
            <person name="Skrypnik A.N."/>
            <person name="Gogoleva N.E."/>
            <person name="Gogolev Y.V."/>
            <person name="Los D.A."/>
        </authorList>
    </citation>
    <scope>NUCLEOTIDE SEQUENCE [LARGE SCALE GENOMIC DNA]</scope>
    <source>
        <strain evidence="1 2">IPPAS B-1220</strain>
    </source>
</reference>
<sequence>MVDDRGKRVDVASPSFAVEVLGLSDVPAAGDEFEVFEDEKQAKAIASERANQQRESRLQQAMASRRVTLNTLSARAQEGELKELNLVLKADVQGSVEAILGSLKQLPQNEVQVRVLLAAPGEITETDVDLAAASSYRDYWL</sequence>
<protein>
    <submittedName>
        <fullName evidence="1">Uncharacterized protein</fullName>
    </submittedName>
</protein>
<dbReference type="Proteomes" id="UP000095472">
    <property type="component" value="Chromosome"/>
</dbReference>
<evidence type="ECO:0000313" key="2">
    <source>
        <dbReference type="Proteomes" id="UP000095472"/>
    </source>
</evidence>
<accession>A0ACD5GQW7</accession>
<organism evidence="1 2">
    <name type="scientific">Desertifilum tharense IPPAS B-1220</name>
    <dbReference type="NCBI Taxonomy" id="1781255"/>
    <lineage>
        <taxon>Bacteria</taxon>
        <taxon>Bacillati</taxon>
        <taxon>Cyanobacteriota</taxon>
        <taxon>Cyanophyceae</taxon>
        <taxon>Desertifilales</taxon>
        <taxon>Desertifilaceae</taxon>
        <taxon>Desertifilum</taxon>
    </lineage>
</organism>
<evidence type="ECO:0000313" key="1">
    <source>
        <dbReference type="EMBL" id="XPM63260.1"/>
    </source>
</evidence>
<keyword evidence="2" id="KW-1185">Reference proteome</keyword>
<proteinExistence type="predicted"/>
<name>A0ACD5GQW7_9CYAN</name>
<dbReference type="EMBL" id="CP182909">
    <property type="protein sequence ID" value="XPM63260.1"/>
    <property type="molecule type" value="Genomic_DNA"/>
</dbReference>
<gene>
    <name evidence="1" type="ORF">BH720_028420</name>
</gene>